<feature type="compositionally biased region" description="Acidic residues" evidence="8">
    <location>
        <begin position="217"/>
        <end position="233"/>
    </location>
</feature>
<keyword evidence="9" id="KW-1133">Transmembrane helix</keyword>
<evidence type="ECO:0000256" key="8">
    <source>
        <dbReference type="SAM" id="MobiDB-lite"/>
    </source>
</evidence>
<keyword evidence="2" id="KW-0964">Secreted</keyword>
<dbReference type="PROSITE" id="PS50287">
    <property type="entry name" value="SRCR_2"/>
    <property type="match status" value="1"/>
</dbReference>
<dbReference type="InterPro" id="IPR001190">
    <property type="entry name" value="SRCR"/>
</dbReference>
<evidence type="ECO:0000256" key="10">
    <source>
        <dbReference type="SAM" id="SignalP"/>
    </source>
</evidence>
<evidence type="ECO:0000256" key="4">
    <source>
        <dbReference type="ARBA" id="ARBA00022737"/>
    </source>
</evidence>
<dbReference type="AlphaFoldDB" id="A0A6P6JX84"/>
<keyword evidence="3 10" id="KW-0732">Signal</keyword>
<dbReference type="PANTHER" id="PTHR19331:SF22">
    <property type="entry name" value="DELETED IN MALIGNANT BRAIN TUMORS 1 PROTEIN"/>
    <property type="match status" value="1"/>
</dbReference>
<evidence type="ECO:0000256" key="7">
    <source>
        <dbReference type="PROSITE-ProRule" id="PRU00196"/>
    </source>
</evidence>
<comment type="subcellular location">
    <subcellularLocation>
        <location evidence="1">Secreted</location>
    </subcellularLocation>
</comment>
<protein>
    <submittedName>
        <fullName evidence="13">Scavenger receptor cysteine-rich type 1 protein M130-like isoform X1</fullName>
    </submittedName>
</protein>
<evidence type="ECO:0000256" key="5">
    <source>
        <dbReference type="ARBA" id="ARBA00023157"/>
    </source>
</evidence>
<evidence type="ECO:0000256" key="6">
    <source>
        <dbReference type="ARBA" id="ARBA00023180"/>
    </source>
</evidence>
<dbReference type="PRINTS" id="PR00258">
    <property type="entry name" value="SPERACTRCPTR"/>
</dbReference>
<evidence type="ECO:0000256" key="1">
    <source>
        <dbReference type="ARBA" id="ARBA00004613"/>
    </source>
</evidence>
<feature type="disulfide bond" evidence="7">
    <location>
        <begin position="94"/>
        <end position="104"/>
    </location>
</feature>
<gene>
    <name evidence="13" type="primary">LOC113047174</name>
</gene>
<feature type="compositionally biased region" description="Acidic residues" evidence="8">
    <location>
        <begin position="182"/>
        <end position="195"/>
    </location>
</feature>
<dbReference type="Proteomes" id="UP000515129">
    <property type="component" value="Chromosome 28"/>
</dbReference>
<keyword evidence="5 7" id="KW-1015">Disulfide bond</keyword>
<name>A0A6P6JX84_CARAU</name>
<keyword evidence="9" id="KW-0812">Transmembrane</keyword>
<dbReference type="OrthoDB" id="536948at2759"/>
<dbReference type="Gene3D" id="3.10.250.10">
    <property type="entry name" value="SRCR-like domain"/>
    <property type="match status" value="1"/>
</dbReference>
<reference evidence="13" key="1">
    <citation type="submission" date="2025-08" db="UniProtKB">
        <authorList>
            <consortium name="RefSeq"/>
        </authorList>
    </citation>
    <scope>IDENTIFICATION</scope>
    <source>
        <strain evidence="13">Wakin</strain>
        <tissue evidence="13">Muscle</tissue>
    </source>
</reference>
<evidence type="ECO:0000313" key="12">
    <source>
        <dbReference type="Proteomes" id="UP000515129"/>
    </source>
</evidence>
<proteinExistence type="predicted"/>
<accession>A0A6P6JX84</accession>
<evidence type="ECO:0000259" key="11">
    <source>
        <dbReference type="PROSITE" id="PS50287"/>
    </source>
</evidence>
<dbReference type="SUPFAM" id="SSF56487">
    <property type="entry name" value="SRCR-like"/>
    <property type="match status" value="1"/>
</dbReference>
<dbReference type="GO" id="GO:0016020">
    <property type="term" value="C:membrane"/>
    <property type="evidence" value="ECO:0007669"/>
    <property type="project" value="InterPro"/>
</dbReference>
<dbReference type="GeneID" id="113047174"/>
<comment type="caution">
    <text evidence="7">Lacks conserved residue(s) required for the propagation of feature annotation.</text>
</comment>
<keyword evidence="12" id="KW-1185">Reference proteome</keyword>
<feature type="region of interest" description="Disordered" evidence="8">
    <location>
        <begin position="179"/>
        <end position="254"/>
    </location>
</feature>
<feature type="chain" id="PRO_5028294444" evidence="10">
    <location>
        <begin position="22"/>
        <end position="254"/>
    </location>
</feature>
<feature type="domain" description="SRCR" evidence="11">
    <location>
        <begin position="26"/>
        <end position="124"/>
    </location>
</feature>
<organism evidence="12 13">
    <name type="scientific">Carassius auratus</name>
    <name type="common">Goldfish</name>
    <dbReference type="NCBI Taxonomy" id="7957"/>
    <lineage>
        <taxon>Eukaryota</taxon>
        <taxon>Metazoa</taxon>
        <taxon>Chordata</taxon>
        <taxon>Craniata</taxon>
        <taxon>Vertebrata</taxon>
        <taxon>Euteleostomi</taxon>
        <taxon>Actinopterygii</taxon>
        <taxon>Neopterygii</taxon>
        <taxon>Teleostei</taxon>
        <taxon>Ostariophysi</taxon>
        <taxon>Cypriniformes</taxon>
        <taxon>Cyprinidae</taxon>
        <taxon>Cyprininae</taxon>
        <taxon>Carassius</taxon>
    </lineage>
</organism>
<keyword evidence="9" id="KW-0472">Membrane</keyword>
<feature type="signal peptide" evidence="10">
    <location>
        <begin position="1"/>
        <end position="21"/>
    </location>
</feature>
<keyword evidence="4" id="KW-0677">Repeat</keyword>
<feature type="transmembrane region" description="Helical" evidence="9">
    <location>
        <begin position="118"/>
        <end position="151"/>
    </location>
</feature>
<evidence type="ECO:0000256" key="9">
    <source>
        <dbReference type="SAM" id="Phobius"/>
    </source>
</evidence>
<dbReference type="FunFam" id="3.10.250.10:FF:000004">
    <property type="entry name" value="Scavenger receptor cysteine-rich type 1 protein M130"/>
    <property type="match status" value="1"/>
</dbReference>
<evidence type="ECO:0000256" key="2">
    <source>
        <dbReference type="ARBA" id="ARBA00022525"/>
    </source>
</evidence>
<evidence type="ECO:0000313" key="13">
    <source>
        <dbReference type="RefSeq" id="XP_026064255.1"/>
    </source>
</evidence>
<dbReference type="RefSeq" id="XP_026064255.1">
    <property type="nucleotide sequence ID" value="XM_026208470.1"/>
</dbReference>
<dbReference type="InterPro" id="IPR036772">
    <property type="entry name" value="SRCR-like_dom_sf"/>
</dbReference>
<evidence type="ECO:0000256" key="3">
    <source>
        <dbReference type="ARBA" id="ARBA00022729"/>
    </source>
</evidence>
<sequence>MLRPLLEFTLVMVLNLYVVTAGNQNIKLVGGLDACSGRVQIYNDTQQLDVCGGSWDINVAALLCRQLECGRAVIADVQALFGVGSSLFSINISCKGTESSFTQCPQQKKENSCPPSNFAGVICSGSSVIIIAAVVAAVLFILCILIIIFLVRKRQKQKKIRFSSSKDAINMQDVLQNNQNEENAEGDYEVVDMDDGDRKDANSDAESDQDYVNVDKEDSDPDYVNVETDDSEQDYVNVDVTEHRSTPGNNYEDL</sequence>
<dbReference type="Pfam" id="PF00530">
    <property type="entry name" value="SRCR"/>
    <property type="match status" value="1"/>
</dbReference>
<dbReference type="PANTHER" id="PTHR19331">
    <property type="entry name" value="SCAVENGER RECEPTOR DOMAIN-CONTAINING"/>
    <property type="match status" value="1"/>
</dbReference>
<dbReference type="SMART" id="SM00202">
    <property type="entry name" value="SR"/>
    <property type="match status" value="1"/>
</dbReference>
<keyword evidence="6" id="KW-0325">Glycoprotein</keyword>
<dbReference type="KEGG" id="caua:113047174"/>